<sequence length="442" mass="51003">MGATDQKQTPLYFLSFLGTGDYVDCRYVFEKGSALEFCSPSVKYTQEAVLLRMLKREVEVGKIVIFLTSEARSKNWEGEGKLKKRLQDIGYDASKIKEVDVPNGFDRAQLLGIFEKFIEAVEPGSPIIMDVTHAFRSLPLLSITSLNYLKSLKNVEIKGIYYGAFEALGSPKEVREMPPEKRKVEMIDLLVLNTLQEWAAAVRALVQYGNPDYLITLTKEEIKPILAQPNGPDKVAAKLRRVVNFIEQAFEAVRFVRLQNIYEMKGADKANEVLEQVLNEKEVLPPLRPVLKELKSLIGNLKPNSLDNAWVVLDWCSKYQWYAIGVNLLYEHVLSVILHAHGKNYSEKHFREHLSKAFHIKCKGIKEENWDIKDEYKDLIKEMLAWEELNKKELLDWYAKKLSDLRNDIQHAGMRENPRSPDTIKQFDEYLKTAKNYLKKEK</sequence>
<gene>
    <name evidence="1" type="ORF">FHS56_001450</name>
</gene>
<evidence type="ECO:0000313" key="1">
    <source>
        <dbReference type="EMBL" id="NIK73937.1"/>
    </source>
</evidence>
<dbReference type="AlphaFoldDB" id="A0A846MRP9"/>
<dbReference type="CDD" id="cd09732">
    <property type="entry name" value="Csx1_III-U"/>
    <property type="match status" value="1"/>
</dbReference>
<dbReference type="Proteomes" id="UP000537126">
    <property type="component" value="Unassembled WGS sequence"/>
</dbReference>
<protein>
    <submittedName>
        <fullName evidence="1">CRISPR-associated Csx2 family protein</fullName>
    </submittedName>
</protein>
<reference evidence="1 2" key="1">
    <citation type="submission" date="2020-03" db="EMBL/GenBank/DDBJ databases">
        <title>Genomic Encyclopedia of Type Strains, Phase IV (KMG-IV): sequencing the most valuable type-strain genomes for metagenomic binning, comparative biology and taxonomic classification.</title>
        <authorList>
            <person name="Goeker M."/>
        </authorList>
    </citation>
    <scope>NUCLEOTIDE SEQUENCE [LARGE SCALE GENOMIC DNA]</scope>
    <source>
        <strain evidence="1 2">DSM 5718</strain>
    </source>
</reference>
<accession>A0A846MRP9</accession>
<comment type="caution">
    <text evidence="1">The sequence shown here is derived from an EMBL/GenBank/DDBJ whole genome shotgun (WGS) entry which is preliminary data.</text>
</comment>
<dbReference type="InterPro" id="IPR013383">
    <property type="entry name" value="CRISPR-assoc_prot_DxTHG_CS"/>
</dbReference>
<organism evidence="1 2">
    <name type="scientific">Thermonema lapsum</name>
    <dbReference type="NCBI Taxonomy" id="28195"/>
    <lineage>
        <taxon>Bacteria</taxon>
        <taxon>Pseudomonadati</taxon>
        <taxon>Bacteroidota</taxon>
        <taxon>Cytophagia</taxon>
        <taxon>Cytophagales</taxon>
        <taxon>Thermonemataceae</taxon>
        <taxon>Thermonema</taxon>
    </lineage>
</organism>
<proteinExistence type="predicted"/>
<name>A0A846MRP9_9BACT</name>
<evidence type="ECO:0000313" key="2">
    <source>
        <dbReference type="Proteomes" id="UP000537126"/>
    </source>
</evidence>
<keyword evidence="2" id="KW-1185">Reference proteome</keyword>
<dbReference type="RefSeq" id="WP_166919190.1">
    <property type="nucleotide sequence ID" value="NZ_JAASRN010000002.1"/>
</dbReference>
<dbReference type="NCBIfam" id="TIGR02549">
    <property type="entry name" value="CRISPR_DxTHG"/>
    <property type="match status" value="1"/>
</dbReference>
<dbReference type="EMBL" id="JAASRN010000002">
    <property type="protein sequence ID" value="NIK73937.1"/>
    <property type="molecule type" value="Genomic_DNA"/>
</dbReference>